<evidence type="ECO:0000256" key="1">
    <source>
        <dbReference type="ARBA" id="ARBA00004141"/>
    </source>
</evidence>
<dbReference type="PANTHER" id="PTHR32322">
    <property type="entry name" value="INNER MEMBRANE TRANSPORTER"/>
    <property type="match status" value="1"/>
</dbReference>
<feature type="transmembrane region" description="Helical" evidence="6">
    <location>
        <begin position="209"/>
        <end position="232"/>
    </location>
</feature>
<organism evidence="8 9">
    <name type="scientific">Novosphingobium indicum</name>
    <dbReference type="NCBI Taxonomy" id="462949"/>
    <lineage>
        <taxon>Bacteria</taxon>
        <taxon>Pseudomonadati</taxon>
        <taxon>Pseudomonadota</taxon>
        <taxon>Alphaproteobacteria</taxon>
        <taxon>Sphingomonadales</taxon>
        <taxon>Sphingomonadaceae</taxon>
        <taxon>Novosphingobium</taxon>
    </lineage>
</organism>
<keyword evidence="3 6" id="KW-0812">Transmembrane</keyword>
<comment type="subcellular location">
    <subcellularLocation>
        <location evidence="1">Membrane</location>
        <topology evidence="1">Multi-pass membrane protein</topology>
    </subcellularLocation>
</comment>
<accession>A0ABQ2JGS2</accession>
<name>A0ABQ2JGS2_9SPHN</name>
<comment type="similarity">
    <text evidence="2">Belongs to the EamA transporter family.</text>
</comment>
<feature type="domain" description="EamA" evidence="7">
    <location>
        <begin position="9"/>
        <end position="136"/>
    </location>
</feature>
<reference evidence="9" key="1">
    <citation type="journal article" date="2019" name="Int. J. Syst. Evol. Microbiol.">
        <title>The Global Catalogue of Microorganisms (GCM) 10K type strain sequencing project: providing services to taxonomists for standard genome sequencing and annotation.</title>
        <authorList>
            <consortium name="The Broad Institute Genomics Platform"/>
            <consortium name="The Broad Institute Genome Sequencing Center for Infectious Disease"/>
            <person name="Wu L."/>
            <person name="Ma J."/>
        </authorList>
    </citation>
    <scope>NUCLEOTIDE SEQUENCE [LARGE SCALE GENOMIC DNA]</scope>
    <source>
        <strain evidence="9">CGMCC 1.6784</strain>
    </source>
</reference>
<dbReference type="RefSeq" id="WP_229710111.1">
    <property type="nucleotide sequence ID" value="NZ_BMLK01000005.1"/>
</dbReference>
<dbReference type="PANTHER" id="PTHR32322:SF2">
    <property type="entry name" value="EAMA DOMAIN-CONTAINING PROTEIN"/>
    <property type="match status" value="1"/>
</dbReference>
<dbReference type="EMBL" id="BMLK01000005">
    <property type="protein sequence ID" value="GGN46152.1"/>
    <property type="molecule type" value="Genomic_DNA"/>
</dbReference>
<evidence type="ECO:0000313" key="8">
    <source>
        <dbReference type="EMBL" id="GGN46152.1"/>
    </source>
</evidence>
<dbReference type="SUPFAM" id="SSF103481">
    <property type="entry name" value="Multidrug resistance efflux transporter EmrE"/>
    <property type="match status" value="2"/>
</dbReference>
<keyword evidence="5 6" id="KW-0472">Membrane</keyword>
<evidence type="ECO:0000256" key="2">
    <source>
        <dbReference type="ARBA" id="ARBA00007362"/>
    </source>
</evidence>
<evidence type="ECO:0000256" key="6">
    <source>
        <dbReference type="SAM" id="Phobius"/>
    </source>
</evidence>
<protein>
    <submittedName>
        <fullName evidence="8">Transporter</fullName>
    </submittedName>
</protein>
<proteinExistence type="inferred from homology"/>
<feature type="transmembrane region" description="Helical" evidence="6">
    <location>
        <begin position="121"/>
        <end position="141"/>
    </location>
</feature>
<feature type="transmembrane region" description="Helical" evidence="6">
    <location>
        <begin position="9"/>
        <end position="27"/>
    </location>
</feature>
<feature type="transmembrane region" description="Helical" evidence="6">
    <location>
        <begin position="33"/>
        <end position="53"/>
    </location>
</feature>
<gene>
    <name evidence="8" type="ORF">GCM10011349_12950</name>
</gene>
<evidence type="ECO:0000256" key="4">
    <source>
        <dbReference type="ARBA" id="ARBA00022989"/>
    </source>
</evidence>
<feature type="transmembrane region" description="Helical" evidence="6">
    <location>
        <begin position="153"/>
        <end position="170"/>
    </location>
</feature>
<dbReference type="Pfam" id="PF00892">
    <property type="entry name" value="EamA"/>
    <property type="match status" value="2"/>
</dbReference>
<dbReference type="Gene3D" id="1.10.3730.20">
    <property type="match status" value="1"/>
</dbReference>
<dbReference type="Proteomes" id="UP000605099">
    <property type="component" value="Unassembled WGS sequence"/>
</dbReference>
<evidence type="ECO:0000256" key="3">
    <source>
        <dbReference type="ARBA" id="ARBA00022692"/>
    </source>
</evidence>
<evidence type="ECO:0000256" key="5">
    <source>
        <dbReference type="ARBA" id="ARBA00023136"/>
    </source>
</evidence>
<feature type="transmembrane region" description="Helical" evidence="6">
    <location>
        <begin position="269"/>
        <end position="285"/>
    </location>
</feature>
<feature type="transmembrane region" description="Helical" evidence="6">
    <location>
        <begin position="244"/>
        <end position="263"/>
    </location>
</feature>
<comment type="caution">
    <text evidence="8">The sequence shown here is derived from an EMBL/GenBank/DDBJ whole genome shotgun (WGS) entry which is preliminary data.</text>
</comment>
<feature type="domain" description="EamA" evidence="7">
    <location>
        <begin position="151"/>
        <end position="285"/>
    </location>
</feature>
<feature type="transmembrane region" description="Helical" evidence="6">
    <location>
        <begin position="65"/>
        <end position="87"/>
    </location>
</feature>
<evidence type="ECO:0000259" key="7">
    <source>
        <dbReference type="Pfam" id="PF00892"/>
    </source>
</evidence>
<feature type="transmembrane region" description="Helical" evidence="6">
    <location>
        <begin position="93"/>
        <end position="114"/>
    </location>
</feature>
<feature type="transmembrane region" description="Helical" evidence="6">
    <location>
        <begin position="179"/>
        <end position="197"/>
    </location>
</feature>
<dbReference type="InterPro" id="IPR037185">
    <property type="entry name" value="EmrE-like"/>
</dbReference>
<dbReference type="InterPro" id="IPR050638">
    <property type="entry name" value="AA-Vitamin_Transporters"/>
</dbReference>
<keyword evidence="9" id="KW-1185">Reference proteome</keyword>
<sequence length="307" mass="32158">MTAGSITRLLAVMLLWAGCFPLITIGLDLAPHVAFAAMRAAIAGLSLILLGIFLGRPLPHDIRIWILIVASGLGATSLGFLGMFHAAEYVSPGIATVIANTQPLLTALLAHSILQERLSSWGKAGLVLGLLGVVAIAWPAVASNNMPNYRFGIAYVGLAATGVALGNIGIKRLTGQTDAVMAMGFQLAIGAIPLALLSSASEDWTSISWTAQFAAILFTLAILGTSAAFWLWFTALEQVGLTQANAFTFLVPIIGLAIGTALFGERLTWTQAGGAILILGGILLVQRASHRPKPSDPCGRPNEERLQ</sequence>
<evidence type="ECO:0000313" key="9">
    <source>
        <dbReference type="Proteomes" id="UP000605099"/>
    </source>
</evidence>
<dbReference type="InterPro" id="IPR000620">
    <property type="entry name" value="EamA_dom"/>
</dbReference>
<keyword evidence="4 6" id="KW-1133">Transmembrane helix</keyword>